<dbReference type="AlphaFoldDB" id="A0A2H3J4K9"/>
<dbReference type="Proteomes" id="UP000218811">
    <property type="component" value="Unassembled WGS sequence"/>
</dbReference>
<reference evidence="1 2" key="1">
    <citation type="journal article" date="2012" name="Science">
        <title>The Paleozoic origin of enzymatic lignin decomposition reconstructed from 31 fungal genomes.</title>
        <authorList>
            <person name="Floudas D."/>
            <person name="Binder M."/>
            <person name="Riley R."/>
            <person name="Barry K."/>
            <person name="Blanchette R.A."/>
            <person name="Henrissat B."/>
            <person name="Martinez A.T."/>
            <person name="Otillar R."/>
            <person name="Spatafora J.W."/>
            <person name="Yadav J.S."/>
            <person name="Aerts A."/>
            <person name="Benoit I."/>
            <person name="Boyd A."/>
            <person name="Carlson A."/>
            <person name="Copeland A."/>
            <person name="Coutinho P.M."/>
            <person name="de Vries R.P."/>
            <person name="Ferreira P."/>
            <person name="Findley K."/>
            <person name="Foster B."/>
            <person name="Gaskell J."/>
            <person name="Glotzer D."/>
            <person name="Gorecki P."/>
            <person name="Heitman J."/>
            <person name="Hesse C."/>
            <person name="Hori C."/>
            <person name="Igarashi K."/>
            <person name="Jurgens J.A."/>
            <person name="Kallen N."/>
            <person name="Kersten P."/>
            <person name="Kohler A."/>
            <person name="Kuees U."/>
            <person name="Kumar T.K.A."/>
            <person name="Kuo A."/>
            <person name="LaButti K."/>
            <person name="Larrondo L.F."/>
            <person name="Lindquist E."/>
            <person name="Ling A."/>
            <person name="Lombard V."/>
            <person name="Lucas S."/>
            <person name="Lundell T."/>
            <person name="Martin R."/>
            <person name="McLaughlin D.J."/>
            <person name="Morgenstern I."/>
            <person name="Morin E."/>
            <person name="Murat C."/>
            <person name="Nagy L.G."/>
            <person name="Nolan M."/>
            <person name="Ohm R.A."/>
            <person name="Patyshakuliyeva A."/>
            <person name="Rokas A."/>
            <person name="Ruiz-Duenas F.J."/>
            <person name="Sabat G."/>
            <person name="Salamov A."/>
            <person name="Samejima M."/>
            <person name="Schmutz J."/>
            <person name="Slot J.C."/>
            <person name="St John F."/>
            <person name="Stenlid J."/>
            <person name="Sun H."/>
            <person name="Sun S."/>
            <person name="Syed K."/>
            <person name="Tsang A."/>
            <person name="Wiebenga A."/>
            <person name="Young D."/>
            <person name="Pisabarro A."/>
            <person name="Eastwood D.C."/>
            <person name="Martin F."/>
            <person name="Cullen D."/>
            <person name="Grigoriev I.V."/>
            <person name="Hibbett D.S."/>
        </authorList>
    </citation>
    <scope>NUCLEOTIDE SEQUENCE [LARGE SCALE GENOMIC DNA]</scope>
    <source>
        <strain evidence="1 2">MD-104</strain>
    </source>
</reference>
<evidence type="ECO:0000313" key="1">
    <source>
        <dbReference type="EMBL" id="PCH36891.1"/>
    </source>
</evidence>
<sequence>MIEGAHTSTEDAYASGKGGRTLIEDVRAYNKDAHTPTEHEVPLETQTLAESAHEGKHSLTESVDSLFEDVHASEITRKSPNAALCATTRLFGVQLNIKA</sequence>
<proteinExistence type="predicted"/>
<protein>
    <submittedName>
        <fullName evidence="1">Uncharacterized protein</fullName>
    </submittedName>
</protein>
<evidence type="ECO:0000313" key="2">
    <source>
        <dbReference type="Proteomes" id="UP000218811"/>
    </source>
</evidence>
<dbReference type="EMBL" id="KB467898">
    <property type="protein sequence ID" value="PCH36891.1"/>
    <property type="molecule type" value="Genomic_DNA"/>
</dbReference>
<accession>A0A2H3J4K9</accession>
<keyword evidence="2" id="KW-1185">Reference proteome</keyword>
<gene>
    <name evidence="1" type="ORF">WOLCODRAFT_167179</name>
</gene>
<organism evidence="1 2">
    <name type="scientific">Wolfiporia cocos (strain MD-104)</name>
    <name type="common">Brown rot fungus</name>
    <dbReference type="NCBI Taxonomy" id="742152"/>
    <lineage>
        <taxon>Eukaryota</taxon>
        <taxon>Fungi</taxon>
        <taxon>Dikarya</taxon>
        <taxon>Basidiomycota</taxon>
        <taxon>Agaricomycotina</taxon>
        <taxon>Agaricomycetes</taxon>
        <taxon>Polyporales</taxon>
        <taxon>Phaeolaceae</taxon>
        <taxon>Wolfiporia</taxon>
    </lineage>
</organism>
<name>A0A2H3J4K9_WOLCO</name>